<evidence type="ECO:0000256" key="14">
    <source>
        <dbReference type="ARBA" id="ARBA00081013"/>
    </source>
</evidence>
<protein>
    <recommendedName>
        <fullName evidence="11">Elongin-B</fullName>
    </recommendedName>
    <alternativeName>
        <fullName evidence="14">Elongin 18 kDa subunit</fullName>
    </alternativeName>
    <alternativeName>
        <fullName evidence="12">RNA polymerase II transcription factor SIII subunit B</fullName>
    </alternativeName>
    <alternativeName>
        <fullName evidence="15">SIII p18</fullName>
    </alternativeName>
    <alternativeName>
        <fullName evidence="13">Transcription elongation factor B polypeptide 2</fullName>
    </alternativeName>
</protein>
<organism evidence="19 20">
    <name type="scientific">Clunio marinus</name>
    <dbReference type="NCBI Taxonomy" id="568069"/>
    <lineage>
        <taxon>Eukaryota</taxon>
        <taxon>Metazoa</taxon>
        <taxon>Ecdysozoa</taxon>
        <taxon>Arthropoda</taxon>
        <taxon>Hexapoda</taxon>
        <taxon>Insecta</taxon>
        <taxon>Pterygota</taxon>
        <taxon>Neoptera</taxon>
        <taxon>Endopterygota</taxon>
        <taxon>Diptera</taxon>
        <taxon>Nematocera</taxon>
        <taxon>Chironomoidea</taxon>
        <taxon>Chironomidae</taxon>
        <taxon>Clunio</taxon>
    </lineage>
</organism>
<dbReference type="Gene3D" id="3.10.20.90">
    <property type="entry name" value="Phosphatidylinositol 3-kinase Catalytic Subunit, Chain A, domain 1"/>
    <property type="match status" value="1"/>
</dbReference>
<feature type="domain" description="Ubiquitin-like" evidence="18">
    <location>
        <begin position="1"/>
        <end position="63"/>
    </location>
</feature>
<evidence type="ECO:0000256" key="3">
    <source>
        <dbReference type="ARBA" id="ARBA00022553"/>
    </source>
</evidence>
<dbReference type="EMBL" id="CVRI01000017">
    <property type="protein sequence ID" value="CRK90184.1"/>
    <property type="molecule type" value="Genomic_DNA"/>
</dbReference>
<evidence type="ECO:0000256" key="6">
    <source>
        <dbReference type="ARBA" id="ARBA00023015"/>
    </source>
</evidence>
<keyword evidence="7" id="KW-0804">Transcription</keyword>
<comment type="function">
    <text evidence="9">SIII, also known as elongin, is a general transcription elongation factor that increases the RNA polymerase II transcription elongation past template-encoded arresting sites. Subunit A is transcriptionally active and its transcription activity is strongly enhanced by binding to the dimeric complex of the SIII regulatory subunits B and C (elongin BC complex). In embryonic stem cells, the elongin BC complex is recruited by EPOP to Polycomb group (PcG) target genes in order generate genomic region that display both active and repressive chromatin properties, an important feature of pluripotent stem cells.</text>
</comment>
<dbReference type="PROSITE" id="PS50053">
    <property type="entry name" value="UBIQUITIN_2"/>
    <property type="match status" value="1"/>
</dbReference>
<comment type="subunit">
    <text evidence="16">Heterotrimer of an A (ELOA, ELOA2 or ELOA3P), ELOB and ELOC subunit. The elongin BC complex interacts with EPOP; leading to recruit the elongin BC complex to Polycomb group (PcG) target genes, thereby restricting excessive activity of the PRC2/EED-EZH2 complex. Component of multiple cullin-RING E3 ubiquitin-protein ligase complexes composed of Elongin BC (ELOB and ELOC), a cullin (either CUL2 or CUL5), a catalytic subunit (either RBX1 or RNF7/RBX2), as well as a substrate adapter protein that can be either ASB2, ASB9, ASB11, KLHDC2, KLHDC3, KLHDC10, APPBP2, FEM1A, FEM1B, FEM1C, LRR1, PCMTD1, SOCS1, SOCS2, SOCS5, SPSB1, SPSB3, ELOA, VHL, WSB1 or RAB40C. As part of the Elongin BC E3 ubiquitin ligase complex; interacts with NRBP1. May also interact with DCUN1D1, DCUN1D2, DCUN1D3 and DCUN1D5. May form oligomers as a KLHDC2/KLHDC3-ELOB-ELOC complex; this interaction is autoinhibitory for the E3 ligase complex as the substrate-binding site of KLHDC2/KLHDC3 is blocked in the oligomer.</text>
</comment>
<dbReference type="GO" id="GO:0030891">
    <property type="term" value="C:VCB complex"/>
    <property type="evidence" value="ECO:0007669"/>
    <property type="project" value="InterPro"/>
</dbReference>
<keyword evidence="6" id="KW-0805">Transcription regulation</keyword>
<evidence type="ECO:0000256" key="4">
    <source>
        <dbReference type="ARBA" id="ARBA00022786"/>
    </source>
</evidence>
<evidence type="ECO:0000256" key="15">
    <source>
        <dbReference type="ARBA" id="ARBA00083653"/>
    </source>
</evidence>
<gene>
    <name evidence="19" type="ORF">CLUMA_CG003898</name>
</gene>
<keyword evidence="4" id="KW-0833">Ubl conjugation pathway</keyword>
<keyword evidence="3" id="KW-0597">Phosphoprotein</keyword>
<dbReference type="GO" id="GO:0006368">
    <property type="term" value="P:transcription elongation by RNA polymerase II"/>
    <property type="evidence" value="ECO:0007669"/>
    <property type="project" value="InterPro"/>
</dbReference>
<name>A0A1J1HQ48_9DIPT</name>
<evidence type="ECO:0000256" key="12">
    <source>
        <dbReference type="ARBA" id="ARBA00076690"/>
    </source>
</evidence>
<evidence type="ECO:0000256" key="7">
    <source>
        <dbReference type="ARBA" id="ARBA00023163"/>
    </source>
</evidence>
<comment type="pathway">
    <text evidence="2">Protein modification; protein ubiquitination.</text>
</comment>
<dbReference type="InterPro" id="IPR000626">
    <property type="entry name" value="Ubiquitin-like_dom"/>
</dbReference>
<comment type="similarity">
    <text evidence="10">Belongs to the Elongin B family.</text>
</comment>
<evidence type="ECO:0000256" key="10">
    <source>
        <dbReference type="ARBA" id="ARBA00060803"/>
    </source>
</evidence>
<evidence type="ECO:0000259" key="18">
    <source>
        <dbReference type="PROSITE" id="PS50053"/>
    </source>
</evidence>
<feature type="region of interest" description="Disordered" evidence="17">
    <location>
        <begin position="92"/>
        <end position="115"/>
    </location>
</feature>
<evidence type="ECO:0000256" key="5">
    <source>
        <dbReference type="ARBA" id="ARBA00022990"/>
    </source>
</evidence>
<evidence type="ECO:0000256" key="2">
    <source>
        <dbReference type="ARBA" id="ARBA00004906"/>
    </source>
</evidence>
<sequence>MDVFMMIRRKKTTIFTDAKDTTTVLELKKMIEGILKVAPKDQRVYNKDNTLMDDDKQLSEYGITMLTAKAQQPAVLGLALRIDHEFEPLEMCPYSQPPDLPEVMKNQDGANGEQA</sequence>
<evidence type="ECO:0000256" key="9">
    <source>
        <dbReference type="ARBA" id="ARBA00054216"/>
    </source>
</evidence>
<dbReference type="FunFam" id="3.10.20.90:FF:000108">
    <property type="entry name" value="Elongin-B"/>
    <property type="match status" value="1"/>
</dbReference>
<reference evidence="19 20" key="1">
    <citation type="submission" date="2015-04" db="EMBL/GenBank/DDBJ databases">
        <authorList>
            <person name="Syromyatnikov M.Y."/>
            <person name="Popov V.N."/>
        </authorList>
    </citation>
    <scope>NUCLEOTIDE SEQUENCE [LARGE SCALE GENOMIC DNA]</scope>
</reference>
<dbReference type="AlphaFoldDB" id="A0A1J1HQ48"/>
<dbReference type="PANTHER" id="PTHR13248:SF4">
    <property type="entry name" value="ELONGIN B"/>
    <property type="match status" value="1"/>
</dbReference>
<evidence type="ECO:0000256" key="16">
    <source>
        <dbReference type="ARBA" id="ARBA00093515"/>
    </source>
</evidence>
<keyword evidence="20" id="KW-1185">Reference proteome</keyword>
<dbReference type="CDD" id="cd01788">
    <property type="entry name" value="Ubl_ElonginB"/>
    <property type="match status" value="1"/>
</dbReference>
<dbReference type="OrthoDB" id="7537057at2759"/>
<keyword evidence="5" id="KW-0007">Acetylation</keyword>
<dbReference type="InterPro" id="IPR039049">
    <property type="entry name" value="ELOB"/>
</dbReference>
<keyword evidence="8" id="KW-0539">Nucleus</keyword>
<dbReference type="GO" id="GO:0070449">
    <property type="term" value="C:elongin complex"/>
    <property type="evidence" value="ECO:0007669"/>
    <property type="project" value="InterPro"/>
</dbReference>
<comment type="subcellular location">
    <subcellularLocation>
        <location evidence="1">Nucleus</location>
    </subcellularLocation>
</comment>
<evidence type="ECO:0000313" key="19">
    <source>
        <dbReference type="EMBL" id="CRK90184.1"/>
    </source>
</evidence>
<dbReference type="Proteomes" id="UP000183832">
    <property type="component" value="Unassembled WGS sequence"/>
</dbReference>
<evidence type="ECO:0000256" key="1">
    <source>
        <dbReference type="ARBA" id="ARBA00004123"/>
    </source>
</evidence>
<evidence type="ECO:0000313" key="20">
    <source>
        <dbReference type="Proteomes" id="UP000183832"/>
    </source>
</evidence>
<evidence type="ECO:0000256" key="13">
    <source>
        <dbReference type="ARBA" id="ARBA00080438"/>
    </source>
</evidence>
<evidence type="ECO:0000256" key="8">
    <source>
        <dbReference type="ARBA" id="ARBA00023242"/>
    </source>
</evidence>
<dbReference type="InterPro" id="IPR029071">
    <property type="entry name" value="Ubiquitin-like_domsf"/>
</dbReference>
<dbReference type="SUPFAM" id="SSF54236">
    <property type="entry name" value="Ubiquitin-like"/>
    <property type="match status" value="1"/>
</dbReference>
<evidence type="ECO:0000256" key="17">
    <source>
        <dbReference type="SAM" id="MobiDB-lite"/>
    </source>
</evidence>
<accession>A0A1J1HQ48</accession>
<dbReference type="STRING" id="568069.A0A1J1HQ48"/>
<dbReference type="Pfam" id="PF00240">
    <property type="entry name" value="ubiquitin"/>
    <property type="match status" value="1"/>
</dbReference>
<evidence type="ECO:0000256" key="11">
    <source>
        <dbReference type="ARBA" id="ARBA00074516"/>
    </source>
</evidence>
<proteinExistence type="inferred from homology"/>
<dbReference type="PANTHER" id="PTHR13248">
    <property type="entry name" value="TRANSCRIPTION ELONGATION FACTOR B POLYPEPTIDE 2"/>
    <property type="match status" value="1"/>
</dbReference>